<dbReference type="GeneID" id="30954685"/>
<dbReference type="Proteomes" id="UP000185687">
    <property type="component" value="Unassembled WGS sequence"/>
</dbReference>
<proteinExistence type="predicted"/>
<reference evidence="4 7" key="1">
    <citation type="submission" date="2017-01" db="EMBL/GenBank/DDBJ databases">
        <title>Complete genome sequence of Haloterrigena daqingensis type strain (JX313T).</title>
        <authorList>
            <person name="Shuang W."/>
        </authorList>
    </citation>
    <scope>NUCLEOTIDE SEQUENCE [LARGE SCALE GENOMIC DNA]</scope>
    <source>
        <strain evidence="4 7">JX313</strain>
    </source>
</reference>
<name>A0A1N6Z1U8_9EURY</name>
<dbReference type="Pfam" id="PF13489">
    <property type="entry name" value="Methyltransf_23"/>
    <property type="match status" value="1"/>
</dbReference>
<keyword evidence="5" id="KW-0808">Transferase</keyword>
<dbReference type="Proteomes" id="UP000187321">
    <property type="component" value="Chromosome"/>
</dbReference>
<evidence type="ECO:0000313" key="7">
    <source>
        <dbReference type="Proteomes" id="UP000187321"/>
    </source>
</evidence>
<sequence>MSDQRDAVRSNAKYLRNVRPVDPEEICEYIEGNPHPAVVRQLLREEAASLGLLEQDDETFVPVDDEPVEPNRGPVERVPETYERRLEDLLVERYGVNWHEDATGDLLRSTIRRFKASYLERDPVEYDEDVAAGYAIYHLPGYYAAVQYALDDLAERGLLGRRLRVLDIGAGVGGPALGLCSYLPDDALLEYHAVEPSAAADVLESLLEETGRNVHATIHRSTIESFDPTDVVGEDGGDEGGNSDRFDPTAPDDGFDLILAANVLSELEDPTAVARDALEWLAPDGTLLAMAPADKNTSTQLRAVERDLEDDRVWSPAQLGAAEDGARERGESDDGDRPEAGGTDGRRDGDGDADRRGLVTVYGPTVRLWPGERPTDRGWSFDARPDLEVPSFQRKLDEATPGDDEEHAPGEFVNVDVQFSSSLLRLDGTRRIDVALETSDWAKMAEMERHVTNRIDIAAAKLSRSLSEDENSGYDASSTNPLFKISDGSESTDHYAVLTSETSLNRPLLEAEYGEVCTFEQVLALWNDDEEAYNLVVDEQTIVDRIG</sequence>
<feature type="region of interest" description="Disordered" evidence="1">
    <location>
        <begin position="307"/>
        <end position="357"/>
    </location>
</feature>
<dbReference type="Pfam" id="PF26487">
    <property type="entry name" value="DUF8157_C"/>
    <property type="match status" value="1"/>
</dbReference>
<dbReference type="KEGG" id="hda:BB347_02040"/>
<protein>
    <submittedName>
        <fullName evidence="5">Methyltransferase domain-containing protein</fullName>
    </submittedName>
    <submittedName>
        <fullName evidence="4">SAM-dependent methyltransferase</fullName>
    </submittedName>
</protein>
<dbReference type="InterPro" id="IPR029063">
    <property type="entry name" value="SAM-dependent_MTases_sf"/>
</dbReference>
<feature type="domain" description="DUF8157" evidence="2">
    <location>
        <begin position="5"/>
        <end position="55"/>
    </location>
</feature>
<evidence type="ECO:0000313" key="4">
    <source>
        <dbReference type="EMBL" id="APX95489.1"/>
    </source>
</evidence>
<reference evidence="5 6" key="2">
    <citation type="submission" date="2017-01" db="EMBL/GenBank/DDBJ databases">
        <authorList>
            <person name="Mah S.A."/>
            <person name="Swanson W.J."/>
            <person name="Moy G.W."/>
            <person name="Vacquier V.D."/>
        </authorList>
    </citation>
    <scope>NUCLEOTIDE SEQUENCE [LARGE SCALE GENOMIC DNA]</scope>
    <source>
        <strain evidence="5 6">CGMCC 1.8909</strain>
    </source>
</reference>
<dbReference type="Pfam" id="PF26486">
    <property type="entry name" value="DUF8157"/>
    <property type="match status" value="1"/>
</dbReference>
<keyword evidence="5" id="KW-0489">Methyltransferase</keyword>
<evidence type="ECO:0000256" key="1">
    <source>
        <dbReference type="SAM" id="MobiDB-lite"/>
    </source>
</evidence>
<evidence type="ECO:0000313" key="6">
    <source>
        <dbReference type="Proteomes" id="UP000185687"/>
    </source>
</evidence>
<dbReference type="SUPFAM" id="SSF53335">
    <property type="entry name" value="S-adenosyl-L-methionine-dependent methyltransferases"/>
    <property type="match status" value="1"/>
</dbReference>
<dbReference type="GO" id="GO:0032259">
    <property type="term" value="P:methylation"/>
    <property type="evidence" value="ECO:0007669"/>
    <property type="project" value="UniProtKB-KW"/>
</dbReference>
<keyword evidence="6" id="KW-1185">Reference proteome</keyword>
<feature type="region of interest" description="Disordered" evidence="1">
    <location>
        <begin position="225"/>
        <end position="251"/>
    </location>
</feature>
<dbReference type="OrthoDB" id="117536at2157"/>
<evidence type="ECO:0000259" key="3">
    <source>
        <dbReference type="Pfam" id="PF26487"/>
    </source>
</evidence>
<evidence type="ECO:0000313" key="5">
    <source>
        <dbReference type="EMBL" id="SIR20780.1"/>
    </source>
</evidence>
<dbReference type="InterPro" id="IPR058959">
    <property type="entry name" value="DUF8157_C"/>
</dbReference>
<feature type="compositionally biased region" description="Basic and acidic residues" evidence="1">
    <location>
        <begin position="324"/>
        <end position="357"/>
    </location>
</feature>
<dbReference type="EMBL" id="FTNP01000001">
    <property type="protein sequence ID" value="SIR20780.1"/>
    <property type="molecule type" value="Genomic_DNA"/>
</dbReference>
<dbReference type="AlphaFoldDB" id="A0A1N6Z1U8"/>
<dbReference type="CDD" id="cd02440">
    <property type="entry name" value="AdoMet_MTases"/>
    <property type="match status" value="1"/>
</dbReference>
<accession>A0A1N6Z1U8</accession>
<evidence type="ECO:0000259" key="2">
    <source>
        <dbReference type="Pfam" id="PF26486"/>
    </source>
</evidence>
<dbReference type="Gene3D" id="3.40.50.150">
    <property type="entry name" value="Vaccinia Virus protein VP39"/>
    <property type="match status" value="1"/>
</dbReference>
<organism evidence="5 6">
    <name type="scientific">Natronorubrum daqingense</name>
    <dbReference type="NCBI Taxonomy" id="588898"/>
    <lineage>
        <taxon>Archaea</taxon>
        <taxon>Methanobacteriati</taxon>
        <taxon>Methanobacteriota</taxon>
        <taxon>Stenosarchaea group</taxon>
        <taxon>Halobacteria</taxon>
        <taxon>Halobacteriales</taxon>
        <taxon>Natrialbaceae</taxon>
        <taxon>Natronorubrum</taxon>
    </lineage>
</organism>
<dbReference type="GO" id="GO:0008168">
    <property type="term" value="F:methyltransferase activity"/>
    <property type="evidence" value="ECO:0007669"/>
    <property type="project" value="UniProtKB-KW"/>
</dbReference>
<dbReference type="RefSeq" id="WP_076578881.1">
    <property type="nucleotide sequence ID" value="NZ_CP019327.1"/>
</dbReference>
<dbReference type="InterPro" id="IPR058470">
    <property type="entry name" value="DUF8157_N"/>
</dbReference>
<gene>
    <name evidence="4" type="ORF">BB347_02040</name>
    <name evidence="5" type="ORF">SAMN05421809_0644</name>
</gene>
<dbReference type="STRING" id="588898.BB347_02040"/>
<dbReference type="EMBL" id="CP019327">
    <property type="protein sequence ID" value="APX95489.1"/>
    <property type="molecule type" value="Genomic_DNA"/>
</dbReference>
<feature type="domain" description="DUF8157" evidence="3">
    <location>
        <begin position="445"/>
        <end position="546"/>
    </location>
</feature>